<dbReference type="Proteomes" id="UP000078003">
    <property type="component" value="Unassembled WGS sequence"/>
</dbReference>
<keyword evidence="5 10" id="KW-0812">Transmembrane</keyword>
<feature type="transmembrane region" description="Helical" evidence="10">
    <location>
        <begin position="169"/>
        <end position="190"/>
    </location>
</feature>
<feature type="transmembrane region" description="Helical" evidence="10">
    <location>
        <begin position="360"/>
        <end position="379"/>
    </location>
</feature>
<feature type="transmembrane region" description="Helical" evidence="10">
    <location>
        <begin position="400"/>
        <end position="420"/>
    </location>
</feature>
<evidence type="ECO:0000256" key="9">
    <source>
        <dbReference type="ARBA" id="ARBA00031636"/>
    </source>
</evidence>
<evidence type="ECO:0000256" key="10">
    <source>
        <dbReference type="SAM" id="Phobius"/>
    </source>
</evidence>
<dbReference type="InterPro" id="IPR050222">
    <property type="entry name" value="MATE_MdtK"/>
</dbReference>
<dbReference type="RefSeq" id="WP_064083572.1">
    <property type="nucleotide sequence ID" value="NZ_CAJPRZ010000035.1"/>
</dbReference>
<feature type="transmembrane region" description="Helical" evidence="10">
    <location>
        <begin position="325"/>
        <end position="348"/>
    </location>
</feature>
<dbReference type="AlphaFoldDB" id="A0A1A9RJ40"/>
<dbReference type="Pfam" id="PF01554">
    <property type="entry name" value="MatE"/>
    <property type="match status" value="2"/>
</dbReference>
<evidence type="ECO:0000313" key="11">
    <source>
        <dbReference type="EMBL" id="OAM18384.1"/>
    </source>
</evidence>
<protein>
    <recommendedName>
        <fullName evidence="9">Multidrug-efflux transporter</fullName>
    </recommendedName>
</protein>
<evidence type="ECO:0000256" key="4">
    <source>
        <dbReference type="ARBA" id="ARBA00022475"/>
    </source>
</evidence>
<comment type="subcellular location">
    <subcellularLocation>
        <location evidence="1">Cell inner membrane</location>
        <topology evidence="1">Multi-pass membrane protein</topology>
    </subcellularLocation>
</comment>
<accession>A0A1A9RJ40</accession>
<feature type="transmembrane region" description="Helical" evidence="10">
    <location>
        <begin position="139"/>
        <end position="157"/>
    </location>
</feature>
<dbReference type="NCBIfam" id="TIGR00797">
    <property type="entry name" value="matE"/>
    <property type="match status" value="1"/>
</dbReference>
<evidence type="ECO:0000256" key="3">
    <source>
        <dbReference type="ARBA" id="ARBA00022449"/>
    </source>
</evidence>
<feature type="transmembrane region" description="Helical" evidence="10">
    <location>
        <begin position="292"/>
        <end position="313"/>
    </location>
</feature>
<dbReference type="PANTHER" id="PTHR43298:SF2">
    <property type="entry name" value="FMN_FAD EXPORTER YEEO-RELATED"/>
    <property type="match status" value="1"/>
</dbReference>
<dbReference type="PANTHER" id="PTHR43298">
    <property type="entry name" value="MULTIDRUG RESISTANCE PROTEIN NORM-RELATED"/>
    <property type="match status" value="1"/>
</dbReference>
<name>A0A1A9RJ40_EIKCO</name>
<evidence type="ECO:0000313" key="12">
    <source>
        <dbReference type="Proteomes" id="UP000078003"/>
    </source>
</evidence>
<dbReference type="GO" id="GO:0015297">
    <property type="term" value="F:antiporter activity"/>
    <property type="evidence" value="ECO:0007669"/>
    <property type="project" value="UniProtKB-KW"/>
</dbReference>
<evidence type="ECO:0000256" key="1">
    <source>
        <dbReference type="ARBA" id="ARBA00004429"/>
    </source>
</evidence>
<dbReference type="GO" id="GO:0005886">
    <property type="term" value="C:plasma membrane"/>
    <property type="evidence" value="ECO:0007669"/>
    <property type="project" value="UniProtKB-SubCell"/>
</dbReference>
<evidence type="ECO:0000256" key="6">
    <source>
        <dbReference type="ARBA" id="ARBA00022989"/>
    </source>
</evidence>
<gene>
    <name evidence="11" type="ORF">A7P85_01520</name>
</gene>
<organism evidence="11 12">
    <name type="scientific">Eikenella corrodens</name>
    <dbReference type="NCBI Taxonomy" id="539"/>
    <lineage>
        <taxon>Bacteria</taxon>
        <taxon>Pseudomonadati</taxon>
        <taxon>Pseudomonadota</taxon>
        <taxon>Betaproteobacteria</taxon>
        <taxon>Neisseriales</taxon>
        <taxon>Neisseriaceae</taxon>
        <taxon>Eikenella</taxon>
    </lineage>
</organism>
<keyword evidence="3" id="KW-0050">Antiport</keyword>
<feature type="transmembrane region" description="Helical" evidence="10">
    <location>
        <begin position="20"/>
        <end position="40"/>
    </location>
</feature>
<feature type="transmembrane region" description="Helical" evidence="10">
    <location>
        <begin position="250"/>
        <end position="272"/>
    </location>
</feature>
<dbReference type="InterPro" id="IPR002528">
    <property type="entry name" value="MATE_fam"/>
</dbReference>
<keyword evidence="7" id="KW-0406">Ion transport</keyword>
<evidence type="ECO:0000256" key="8">
    <source>
        <dbReference type="ARBA" id="ARBA00023136"/>
    </source>
</evidence>
<evidence type="ECO:0000256" key="5">
    <source>
        <dbReference type="ARBA" id="ARBA00022692"/>
    </source>
</evidence>
<keyword evidence="6 10" id="KW-1133">Transmembrane helix</keyword>
<dbReference type="CDD" id="cd13131">
    <property type="entry name" value="MATE_NorM_like"/>
    <property type="match status" value="1"/>
</dbReference>
<reference evidence="12" key="1">
    <citation type="submission" date="2016-05" db="EMBL/GenBank/DDBJ databases">
        <title>Draft genome of Corynebacterium afermentans subsp. afermentans LCDC 88199T.</title>
        <authorList>
            <person name="Bernier A.-M."/>
            <person name="Bernard K."/>
        </authorList>
    </citation>
    <scope>NUCLEOTIDE SEQUENCE [LARGE SCALE GENOMIC DNA]</scope>
    <source>
        <strain evidence="12">NML01-0328</strain>
    </source>
</reference>
<feature type="transmembrane region" description="Helical" evidence="10">
    <location>
        <begin position="426"/>
        <end position="448"/>
    </location>
</feature>
<keyword evidence="8 10" id="KW-0472">Membrane</keyword>
<dbReference type="GO" id="GO:0006811">
    <property type="term" value="P:monoatomic ion transport"/>
    <property type="evidence" value="ECO:0007669"/>
    <property type="project" value="UniProtKB-KW"/>
</dbReference>
<proteinExistence type="predicted"/>
<dbReference type="InterPro" id="IPR048279">
    <property type="entry name" value="MdtK-like"/>
</dbReference>
<evidence type="ECO:0000256" key="7">
    <source>
        <dbReference type="ARBA" id="ARBA00023065"/>
    </source>
</evidence>
<feature type="transmembrane region" description="Helical" evidence="10">
    <location>
        <begin position="60"/>
        <end position="81"/>
    </location>
</feature>
<comment type="caution">
    <text evidence="11">The sequence shown here is derived from an EMBL/GenBank/DDBJ whole genome shotgun (WGS) entry which is preliminary data.</text>
</comment>
<dbReference type="PIRSF" id="PIRSF006603">
    <property type="entry name" value="DinF"/>
    <property type="match status" value="1"/>
</dbReference>
<feature type="transmembrane region" description="Helical" evidence="10">
    <location>
        <begin position="196"/>
        <end position="221"/>
    </location>
</feature>
<feature type="transmembrane region" description="Helical" evidence="10">
    <location>
        <begin position="101"/>
        <end position="119"/>
    </location>
</feature>
<dbReference type="GO" id="GO:0042910">
    <property type="term" value="F:xenobiotic transmembrane transporter activity"/>
    <property type="evidence" value="ECO:0007669"/>
    <property type="project" value="InterPro"/>
</dbReference>
<keyword evidence="2" id="KW-0813">Transport</keyword>
<sequence>MLLDLNRYSPAVFRKEASKLGALAVPMLLAQIAQVGLGFVDTVMAGGAGKTDLAAVALGSSAFVTVYITFLGIMTALNPMIAQEHGAGEVEKVAELGRQGILYGLMLGIIGMILLWLMIQPFNSFLDLDAEVKRQFALYVSLIALSMPAAMIHRALHAFASSLGKPKPIMWMSWISLFLNIPLNHIFVYGDLGMPALGGAGCGLASTLVFWFNAAALWAYIAKQKYFQRFGLFARFSKPSAKIFRQITKLGVPIGLSFFLEVSLFTVMMMLIAQLPGNAEDHVAAQQVVNSITSLIYVIPQGIGAAVTVRVGYAIGADRYFQARYASGVALACGSTLAIVTAVLTLLFRYPIMRVYTDDQAVIGLGATILLFASAFQLADAIQCIASYALRGYKVTKLPMVIHGIAFWVVGLGLGCLLAFGTSMGIYGFWAALVLSLGCAAVALLWCLATVSQEMLEHEDDE</sequence>
<evidence type="ECO:0000256" key="2">
    <source>
        <dbReference type="ARBA" id="ARBA00022448"/>
    </source>
</evidence>
<dbReference type="EMBL" id="LXSF01000001">
    <property type="protein sequence ID" value="OAM18384.1"/>
    <property type="molecule type" value="Genomic_DNA"/>
</dbReference>
<keyword evidence="4" id="KW-1003">Cell membrane</keyword>